<gene>
    <name evidence="18" type="ORF">S23_20330</name>
</gene>
<evidence type="ECO:0000256" key="11">
    <source>
        <dbReference type="ARBA" id="ARBA00022840"/>
    </source>
</evidence>
<dbReference type="Pfam" id="PF02518">
    <property type="entry name" value="HATPase_c"/>
    <property type="match status" value="1"/>
</dbReference>
<dbReference type="PROSITE" id="PS50109">
    <property type="entry name" value="HIS_KIN"/>
    <property type="match status" value="1"/>
</dbReference>
<keyword evidence="19" id="KW-1185">Reference proteome</keyword>
<dbReference type="GO" id="GO:0000155">
    <property type="term" value="F:phosphorelay sensor kinase activity"/>
    <property type="evidence" value="ECO:0007669"/>
    <property type="project" value="InterPro"/>
</dbReference>
<dbReference type="PANTHER" id="PTHR44936:SF5">
    <property type="entry name" value="SENSOR HISTIDINE KINASE ENVZ"/>
    <property type="match status" value="1"/>
</dbReference>
<dbReference type="InterPro" id="IPR036097">
    <property type="entry name" value="HisK_dim/P_sf"/>
</dbReference>
<dbReference type="Pfam" id="PF00512">
    <property type="entry name" value="HisKA"/>
    <property type="match status" value="1"/>
</dbReference>
<keyword evidence="5" id="KW-0997">Cell inner membrane</keyword>
<dbReference type="PRINTS" id="PR00344">
    <property type="entry name" value="BCTRLSENSOR"/>
</dbReference>
<evidence type="ECO:0000259" key="17">
    <source>
        <dbReference type="PROSITE" id="PS50885"/>
    </source>
</evidence>
<dbReference type="AlphaFoldDB" id="A0AAI8MBB4"/>
<dbReference type="SMART" id="SM00388">
    <property type="entry name" value="HisKA"/>
    <property type="match status" value="1"/>
</dbReference>
<dbReference type="SMART" id="SM00304">
    <property type="entry name" value="HAMP"/>
    <property type="match status" value="1"/>
</dbReference>
<keyword evidence="11" id="KW-0067">ATP-binding</keyword>
<evidence type="ECO:0000256" key="9">
    <source>
        <dbReference type="ARBA" id="ARBA00022741"/>
    </source>
</evidence>
<dbReference type="CDD" id="cd00082">
    <property type="entry name" value="HisKA"/>
    <property type="match status" value="1"/>
</dbReference>
<keyword evidence="6" id="KW-0597">Phosphoprotein</keyword>
<keyword evidence="10" id="KW-0418">Kinase</keyword>
<dbReference type="Gene3D" id="3.30.565.10">
    <property type="entry name" value="Histidine kinase-like ATPase, C-terminal domain"/>
    <property type="match status" value="1"/>
</dbReference>
<sequence length="450" mass="49447">MSRARDILALFSFRRISGQIAALILVSLILIHVLIAGYFLLNRPQLLADRPLEQFELITRIIANTPKAERATVLDSISRTYPELKLQLRDNVSSSSVPLPERTPLNIPTPPGGKIDLIRGSAPEDNRVWYYLAGDDVLEATIGSPKMPAFVSGLWTSTLLFLVASMTLLGIWAGRALSSPLSGFARAAENFSLNRSSAPLPENGPEEIRSAARALNRMRERITTLMNDRTRMLAAISHDLRTPITRLRLRSEYIEDPAQRMQTVRDLDQMQSMLESVLSLLRNESPVKPTLVDVAALLQMVCEQFSDSGYAVTYTGPDRAAFVLRPDEIIRAVTNLVQNATRFGTRVDVALSISGDQLVIDVSDDGPGIPDDRKAAMLEPFVRGEEARTMDETAGFGLGLSIAQAIVTAHDGTLVLLDNTPKGLRVRLQLAATSDRPTRAPDIKSRQSQG</sequence>
<dbReference type="InterPro" id="IPR050980">
    <property type="entry name" value="2C_sensor_his_kinase"/>
</dbReference>
<evidence type="ECO:0000256" key="8">
    <source>
        <dbReference type="ARBA" id="ARBA00022692"/>
    </source>
</evidence>
<dbReference type="SUPFAM" id="SSF47384">
    <property type="entry name" value="Homodimeric domain of signal transducing histidine kinase"/>
    <property type="match status" value="1"/>
</dbReference>
<organism evidence="18 19">
    <name type="scientific">Bradyrhizobium cosmicum</name>
    <dbReference type="NCBI Taxonomy" id="1404864"/>
    <lineage>
        <taxon>Bacteria</taxon>
        <taxon>Pseudomonadati</taxon>
        <taxon>Pseudomonadota</taxon>
        <taxon>Alphaproteobacteria</taxon>
        <taxon>Hyphomicrobiales</taxon>
        <taxon>Nitrobacteraceae</taxon>
        <taxon>Bradyrhizobium</taxon>
    </lineage>
</organism>
<dbReference type="InterPro" id="IPR003661">
    <property type="entry name" value="HisK_dim/P_dom"/>
</dbReference>
<feature type="domain" description="Histidine kinase" evidence="16">
    <location>
        <begin position="235"/>
        <end position="434"/>
    </location>
</feature>
<feature type="transmembrane region" description="Helical" evidence="15">
    <location>
        <begin position="154"/>
        <end position="174"/>
    </location>
</feature>
<dbReference type="InterPro" id="IPR003660">
    <property type="entry name" value="HAMP_dom"/>
</dbReference>
<dbReference type="RefSeq" id="WP_015684576.1">
    <property type="nucleotide sequence ID" value="NC_017082.1"/>
</dbReference>
<evidence type="ECO:0000256" key="5">
    <source>
        <dbReference type="ARBA" id="ARBA00022519"/>
    </source>
</evidence>
<dbReference type="GO" id="GO:0005524">
    <property type="term" value="F:ATP binding"/>
    <property type="evidence" value="ECO:0007669"/>
    <property type="project" value="UniProtKB-KW"/>
</dbReference>
<dbReference type="PANTHER" id="PTHR44936">
    <property type="entry name" value="SENSOR PROTEIN CREC"/>
    <property type="match status" value="1"/>
</dbReference>
<evidence type="ECO:0000256" key="10">
    <source>
        <dbReference type="ARBA" id="ARBA00022777"/>
    </source>
</evidence>
<dbReference type="InterPro" id="IPR003594">
    <property type="entry name" value="HATPase_dom"/>
</dbReference>
<dbReference type="GO" id="GO:0005886">
    <property type="term" value="C:plasma membrane"/>
    <property type="evidence" value="ECO:0007669"/>
    <property type="project" value="UniProtKB-SubCell"/>
</dbReference>
<dbReference type="CDD" id="cd06225">
    <property type="entry name" value="HAMP"/>
    <property type="match status" value="1"/>
</dbReference>
<evidence type="ECO:0000256" key="14">
    <source>
        <dbReference type="ARBA" id="ARBA00023136"/>
    </source>
</evidence>
<comment type="subcellular location">
    <subcellularLocation>
        <location evidence="2">Cell inner membrane</location>
        <topology evidence="2">Multi-pass membrane protein</topology>
    </subcellularLocation>
</comment>
<evidence type="ECO:0000256" key="1">
    <source>
        <dbReference type="ARBA" id="ARBA00000085"/>
    </source>
</evidence>
<dbReference type="SUPFAM" id="SSF55874">
    <property type="entry name" value="ATPase domain of HSP90 chaperone/DNA topoisomerase II/histidine kinase"/>
    <property type="match status" value="1"/>
</dbReference>
<accession>A0AAI8MBB4</accession>
<keyword evidence="7" id="KW-0808">Transferase</keyword>
<keyword evidence="4" id="KW-1003">Cell membrane</keyword>
<evidence type="ECO:0000256" key="2">
    <source>
        <dbReference type="ARBA" id="ARBA00004429"/>
    </source>
</evidence>
<name>A0AAI8MBB4_9BRAD</name>
<evidence type="ECO:0000313" key="18">
    <source>
        <dbReference type="EMBL" id="BAL75246.1"/>
    </source>
</evidence>
<feature type="transmembrane region" description="Helical" evidence="15">
    <location>
        <begin position="20"/>
        <end position="41"/>
    </location>
</feature>
<feature type="domain" description="HAMP" evidence="17">
    <location>
        <begin position="175"/>
        <end position="227"/>
    </location>
</feature>
<dbReference type="Gene3D" id="1.10.287.130">
    <property type="match status" value="1"/>
</dbReference>
<dbReference type="Proteomes" id="UP000007886">
    <property type="component" value="Chromosome"/>
</dbReference>
<proteinExistence type="predicted"/>
<dbReference type="PROSITE" id="PS50885">
    <property type="entry name" value="HAMP"/>
    <property type="match status" value="1"/>
</dbReference>
<evidence type="ECO:0000259" key="16">
    <source>
        <dbReference type="PROSITE" id="PS50109"/>
    </source>
</evidence>
<evidence type="ECO:0000256" key="6">
    <source>
        <dbReference type="ARBA" id="ARBA00022553"/>
    </source>
</evidence>
<evidence type="ECO:0000256" key="3">
    <source>
        <dbReference type="ARBA" id="ARBA00012438"/>
    </source>
</evidence>
<dbReference type="SMART" id="SM00387">
    <property type="entry name" value="HATPase_c"/>
    <property type="match status" value="1"/>
</dbReference>
<dbReference type="EMBL" id="AP012279">
    <property type="protein sequence ID" value="BAL75246.1"/>
    <property type="molecule type" value="Genomic_DNA"/>
</dbReference>
<evidence type="ECO:0000256" key="15">
    <source>
        <dbReference type="SAM" id="Phobius"/>
    </source>
</evidence>
<keyword evidence="8 15" id="KW-0812">Transmembrane</keyword>
<dbReference type="InterPro" id="IPR005467">
    <property type="entry name" value="His_kinase_dom"/>
</dbReference>
<evidence type="ECO:0000256" key="12">
    <source>
        <dbReference type="ARBA" id="ARBA00022989"/>
    </source>
</evidence>
<dbReference type="CDD" id="cd00075">
    <property type="entry name" value="HATPase"/>
    <property type="match status" value="1"/>
</dbReference>
<keyword evidence="14 15" id="KW-0472">Membrane</keyword>
<dbReference type="Pfam" id="PF00672">
    <property type="entry name" value="HAMP"/>
    <property type="match status" value="1"/>
</dbReference>
<keyword evidence="12 15" id="KW-1133">Transmembrane helix</keyword>
<evidence type="ECO:0000256" key="13">
    <source>
        <dbReference type="ARBA" id="ARBA00023012"/>
    </source>
</evidence>
<dbReference type="KEGG" id="brs:S23_20330"/>
<evidence type="ECO:0000256" key="4">
    <source>
        <dbReference type="ARBA" id="ARBA00022475"/>
    </source>
</evidence>
<protein>
    <recommendedName>
        <fullName evidence="3">histidine kinase</fullName>
        <ecNumber evidence="3">2.7.13.3</ecNumber>
    </recommendedName>
</protein>
<evidence type="ECO:0000256" key="7">
    <source>
        <dbReference type="ARBA" id="ARBA00022679"/>
    </source>
</evidence>
<reference evidence="18 19" key="1">
    <citation type="journal article" date="2012" name="Microbes Environ.">
        <title>Complete genome sequence of Bradyrhizobium sp. S23321: insights into symbiosis evolution in soil oligotrophs.</title>
        <authorList>
            <person name="Okubo T."/>
            <person name="Tsukui T."/>
            <person name="Maita H."/>
            <person name="Okamoto S."/>
            <person name="Oshima K."/>
            <person name="Fujisawa T."/>
            <person name="Saito A."/>
            <person name="Futamata H."/>
            <person name="Hattori R."/>
            <person name="Shimomura Y."/>
            <person name="Haruta S."/>
            <person name="Morimoto S."/>
            <person name="Wang Y."/>
            <person name="Sakai Y."/>
            <person name="Hattori M."/>
            <person name="Aizawa S."/>
            <person name="Nagashima K.V.P."/>
            <person name="Masuda S."/>
            <person name="Hattori T."/>
            <person name="Yamashita A."/>
            <person name="Bao Z."/>
            <person name="Hayatsu M."/>
            <person name="Kajiya-Kanegae H."/>
            <person name="Yoshinaga I."/>
            <person name="Sakamoto K."/>
            <person name="Toyota K."/>
            <person name="Nakao M."/>
            <person name="Kohara M."/>
            <person name="Anda M."/>
            <person name="Niwa R."/>
            <person name="Jung-Hwan P."/>
            <person name="Sameshima-Saito R."/>
            <person name="Tokuda S."/>
            <person name="Yamamoto S."/>
            <person name="Yamamoto S."/>
            <person name="Yokoyama T."/>
            <person name="Akutsu T."/>
            <person name="Nakamura Y."/>
            <person name="Nakahira-Yanaka Y."/>
            <person name="Takada Hoshino Y."/>
            <person name="Hirakawa H."/>
            <person name="Mitsui H."/>
            <person name="Terasawa K."/>
            <person name="Itakura M."/>
            <person name="Sato S."/>
            <person name="Ikeda-Ohtsubo W."/>
            <person name="Sakakura N."/>
            <person name="Kaminuma E."/>
            <person name="Minamisawa K."/>
        </authorList>
    </citation>
    <scope>NUCLEOTIDE SEQUENCE [LARGE SCALE GENOMIC DNA]</scope>
    <source>
        <strain evidence="18 19">S23321</strain>
    </source>
</reference>
<dbReference type="EC" id="2.7.13.3" evidence="3"/>
<keyword evidence="13" id="KW-0902">Two-component regulatory system</keyword>
<dbReference type="InterPro" id="IPR036890">
    <property type="entry name" value="HATPase_C_sf"/>
</dbReference>
<comment type="catalytic activity">
    <reaction evidence="1">
        <text>ATP + protein L-histidine = ADP + protein N-phospho-L-histidine.</text>
        <dbReference type="EC" id="2.7.13.3"/>
    </reaction>
</comment>
<keyword evidence="9" id="KW-0547">Nucleotide-binding</keyword>
<evidence type="ECO:0000313" key="19">
    <source>
        <dbReference type="Proteomes" id="UP000007886"/>
    </source>
</evidence>
<dbReference type="InterPro" id="IPR004358">
    <property type="entry name" value="Sig_transdc_His_kin-like_C"/>
</dbReference>